<dbReference type="PANTHER" id="PTHR12192:SF2">
    <property type="entry name" value="GLUTATHIONE-SPECIFIC GAMMA-GLUTAMYLCYCLOTRANSFERASE 2"/>
    <property type="match status" value="1"/>
</dbReference>
<evidence type="ECO:0000256" key="2">
    <source>
        <dbReference type="ARBA" id="ARBA00023239"/>
    </source>
</evidence>
<dbReference type="EC" id="4.3.2.7" evidence="1"/>
<dbReference type="AlphaFoldDB" id="A0A271KJC6"/>
<dbReference type="Proteomes" id="UP000215931">
    <property type="component" value="Unassembled WGS sequence"/>
</dbReference>
<dbReference type="Gene3D" id="3.10.490.10">
    <property type="entry name" value="Gamma-glutamyl cyclotransferase-like"/>
    <property type="match status" value="1"/>
</dbReference>
<accession>A0A271KJC6</accession>
<evidence type="ECO:0000256" key="1">
    <source>
        <dbReference type="ARBA" id="ARBA00012344"/>
    </source>
</evidence>
<name>A0A271KJC6_9HYPH</name>
<dbReference type="OrthoDB" id="9795692at2"/>
<keyword evidence="2" id="KW-0456">Lyase</keyword>
<comment type="caution">
    <text evidence="3">The sequence shown here is derived from an EMBL/GenBank/DDBJ whole genome shotgun (WGS) entry which is preliminary data.</text>
</comment>
<dbReference type="SUPFAM" id="SSF110857">
    <property type="entry name" value="Gamma-glutamyl cyclotransferase-like"/>
    <property type="match status" value="1"/>
</dbReference>
<proteinExistence type="predicted"/>
<keyword evidence="4" id="KW-1185">Reference proteome</keyword>
<sequence length="237" mass="26545">MAPKPRRMRLTPELVARVLSVDDSLPQPFTAPSDADHDDTVRAILAAAPSADEVWLFAYGSLMWNPACDFVEQRVGFVPGWRRSFCLGWDRWFRGSDRQPGLMLSLDRGGQCKGAVYRLPPDAIEANLGRLFRREMRAKPSAHSPRWVNVRTENGPLHAITFVINRNSGRYVRGLSLEQIADALALACGPWGSMADYLHSTVSHLEGMGIHDRQLWRLQELVGERIEASTAEDLPAK</sequence>
<dbReference type="InterPro" id="IPR006840">
    <property type="entry name" value="ChaC"/>
</dbReference>
<dbReference type="EMBL" id="NPKH01000016">
    <property type="protein sequence ID" value="PAP95796.1"/>
    <property type="molecule type" value="Genomic_DNA"/>
</dbReference>
<dbReference type="InterPro" id="IPR036568">
    <property type="entry name" value="GGCT-like_sf"/>
</dbReference>
<dbReference type="Pfam" id="PF04752">
    <property type="entry name" value="ChaC"/>
    <property type="match status" value="1"/>
</dbReference>
<dbReference type="PANTHER" id="PTHR12192">
    <property type="entry name" value="CATION TRANSPORT PROTEIN CHAC-RELATED"/>
    <property type="match status" value="1"/>
</dbReference>
<dbReference type="GO" id="GO:0006751">
    <property type="term" value="P:glutathione catabolic process"/>
    <property type="evidence" value="ECO:0007669"/>
    <property type="project" value="InterPro"/>
</dbReference>
<reference evidence="3 4" key="1">
    <citation type="submission" date="2017-08" db="EMBL/GenBank/DDBJ databases">
        <title>Mesorhizobium wenxinae sp. nov., a novel rhizobial species isolated from root nodules of chickpea (Cicer arietinum L.).</title>
        <authorList>
            <person name="Zhang J."/>
        </authorList>
    </citation>
    <scope>NUCLEOTIDE SEQUENCE [LARGE SCALE GENOMIC DNA]</scope>
    <source>
        <strain evidence="4">WYCCWR 10019</strain>
    </source>
</reference>
<protein>
    <recommendedName>
        <fullName evidence="1">glutathione-specific gamma-glutamylcyclotransferase</fullName>
        <ecNumber evidence="1">4.3.2.7</ecNumber>
    </recommendedName>
</protein>
<dbReference type="CDD" id="cd06661">
    <property type="entry name" value="GGCT_like"/>
    <property type="match status" value="1"/>
</dbReference>
<evidence type="ECO:0000313" key="4">
    <source>
        <dbReference type="Proteomes" id="UP000215931"/>
    </source>
</evidence>
<organism evidence="3 4">
    <name type="scientific">Mesorhizobium wenxiniae</name>
    <dbReference type="NCBI Taxonomy" id="2014805"/>
    <lineage>
        <taxon>Bacteria</taxon>
        <taxon>Pseudomonadati</taxon>
        <taxon>Pseudomonadota</taxon>
        <taxon>Alphaproteobacteria</taxon>
        <taxon>Hyphomicrobiales</taxon>
        <taxon>Phyllobacteriaceae</taxon>
        <taxon>Mesorhizobium</taxon>
    </lineage>
</organism>
<dbReference type="InterPro" id="IPR013024">
    <property type="entry name" value="GGCT-like"/>
</dbReference>
<evidence type="ECO:0000313" key="3">
    <source>
        <dbReference type="EMBL" id="PAP95796.1"/>
    </source>
</evidence>
<dbReference type="GO" id="GO:0005737">
    <property type="term" value="C:cytoplasm"/>
    <property type="evidence" value="ECO:0007669"/>
    <property type="project" value="TreeGrafter"/>
</dbReference>
<gene>
    <name evidence="3" type="ORF">CIT31_08290</name>
</gene>
<dbReference type="GO" id="GO:0061928">
    <property type="term" value="F:glutathione specific gamma-glutamylcyclotransferase activity"/>
    <property type="evidence" value="ECO:0007669"/>
    <property type="project" value="UniProtKB-EC"/>
</dbReference>